<feature type="transmembrane region" description="Helical" evidence="1">
    <location>
        <begin position="12"/>
        <end position="31"/>
    </location>
</feature>
<protein>
    <recommendedName>
        <fullName evidence="4">DoxX family protein</fullName>
    </recommendedName>
</protein>
<accession>A0A3S3V712</accession>
<comment type="caution">
    <text evidence="2">The sequence shown here is derived from an EMBL/GenBank/DDBJ whole genome shotgun (WGS) entry which is preliminary data.</text>
</comment>
<evidence type="ECO:0000256" key="1">
    <source>
        <dbReference type="SAM" id="Phobius"/>
    </source>
</evidence>
<dbReference type="EMBL" id="SBIW01000001">
    <property type="protein sequence ID" value="RWY57213.1"/>
    <property type="molecule type" value="Genomic_DNA"/>
</dbReference>
<feature type="transmembrane region" description="Helical" evidence="1">
    <location>
        <begin position="196"/>
        <end position="215"/>
    </location>
</feature>
<proteinExistence type="predicted"/>
<evidence type="ECO:0000313" key="3">
    <source>
        <dbReference type="Proteomes" id="UP000286701"/>
    </source>
</evidence>
<feature type="transmembrane region" description="Helical" evidence="1">
    <location>
        <begin position="268"/>
        <end position="287"/>
    </location>
</feature>
<keyword evidence="1" id="KW-0812">Transmembrane</keyword>
<gene>
    <name evidence="2" type="ORF">EPL05_01375</name>
</gene>
<feature type="transmembrane region" description="Helical" evidence="1">
    <location>
        <begin position="83"/>
        <end position="102"/>
    </location>
</feature>
<dbReference type="Proteomes" id="UP000286701">
    <property type="component" value="Unassembled WGS sequence"/>
</dbReference>
<keyword evidence="1" id="KW-0472">Membrane</keyword>
<name>A0A3S3V712_9SPHI</name>
<keyword evidence="1" id="KW-1133">Transmembrane helix</keyword>
<feature type="transmembrane region" description="Helical" evidence="1">
    <location>
        <begin position="221"/>
        <end position="247"/>
    </location>
</feature>
<organism evidence="2 3">
    <name type="scientific">Mucilaginibacter gilvus</name>
    <dbReference type="NCBI Taxonomy" id="2305909"/>
    <lineage>
        <taxon>Bacteria</taxon>
        <taxon>Pseudomonadati</taxon>
        <taxon>Bacteroidota</taxon>
        <taxon>Sphingobacteriia</taxon>
        <taxon>Sphingobacteriales</taxon>
        <taxon>Sphingobacteriaceae</taxon>
        <taxon>Mucilaginibacter</taxon>
    </lineage>
</organism>
<dbReference type="AlphaFoldDB" id="A0A3S3V712"/>
<sequence>MTNAAEPAYWSAPRKIACRFFVVFFILYVFLNPNGVVPNVDTAYEFYIAPFHWLMVWIAAHILHLAKPVTQFTGGSGDTTYDYLILLFITFVATVSAIIWSVIDRKTRNYNKLFYWLTVIVRYYLAITMVVYGGVKVIKLQFPGPSPDRLLQPLGSMSPMGLAWSYMGYSVGFNYFTGFAELSCGLLLFFRKTATLGAVIGLVVTGNIMAINYCFDVPVKLLATMLVVMSIFLLSKDSIRLINFFFLNKPAEPANLDPHKFKARWKNITLATIKYVFIFYTVVGNFVSDVQAMSLYGDKVKKPPLYGIYNVQSFVRNNDTIAPLNTDTTRWNKLVISYAGSARVKLMNDSSKRYNFVIDTLKHTIVMNTYADTVKKAHFTYQLKKDTLLMVSTFPKDSLRIRMKKFDMNNFILIKRGFHWVNEVPFNR</sequence>
<feature type="transmembrane region" description="Helical" evidence="1">
    <location>
        <begin position="166"/>
        <end position="189"/>
    </location>
</feature>
<feature type="transmembrane region" description="Helical" evidence="1">
    <location>
        <begin position="43"/>
        <end position="63"/>
    </location>
</feature>
<evidence type="ECO:0000313" key="2">
    <source>
        <dbReference type="EMBL" id="RWY57213.1"/>
    </source>
</evidence>
<reference evidence="2 3" key="1">
    <citation type="submission" date="2019-01" db="EMBL/GenBank/DDBJ databases">
        <title>Mucilaginibacter antarcticum sp. nov., isolated from antarctic soil.</title>
        <authorList>
            <person name="Yan Y.-Q."/>
            <person name="Du Z.-J."/>
        </authorList>
    </citation>
    <scope>NUCLEOTIDE SEQUENCE [LARGE SCALE GENOMIC DNA]</scope>
    <source>
        <strain evidence="2 3">F01003</strain>
    </source>
</reference>
<dbReference type="RefSeq" id="WP_128531719.1">
    <property type="nucleotide sequence ID" value="NZ_SBIW01000001.1"/>
</dbReference>
<feature type="transmembrane region" description="Helical" evidence="1">
    <location>
        <begin position="114"/>
        <end position="135"/>
    </location>
</feature>
<evidence type="ECO:0008006" key="4">
    <source>
        <dbReference type="Google" id="ProtNLM"/>
    </source>
</evidence>
<keyword evidence="3" id="KW-1185">Reference proteome</keyword>
<dbReference type="OrthoDB" id="102112at2"/>